<evidence type="ECO:0000256" key="3">
    <source>
        <dbReference type="ARBA" id="ARBA00022837"/>
    </source>
</evidence>
<dbReference type="PROSITE" id="PS00018">
    <property type="entry name" value="EF_HAND_1"/>
    <property type="match status" value="1"/>
</dbReference>
<dbReference type="GO" id="GO:0030593">
    <property type="term" value="P:neutrophil chemotaxis"/>
    <property type="evidence" value="ECO:0007669"/>
    <property type="project" value="TreeGrafter"/>
</dbReference>
<evidence type="ECO:0000256" key="1">
    <source>
        <dbReference type="ARBA" id="ARBA00007323"/>
    </source>
</evidence>
<dbReference type="GO" id="GO:0005737">
    <property type="term" value="C:cytoplasm"/>
    <property type="evidence" value="ECO:0007669"/>
    <property type="project" value="TreeGrafter"/>
</dbReference>
<proteinExistence type="inferred from homology"/>
<dbReference type="SUPFAM" id="SSF47473">
    <property type="entry name" value="EF-hand"/>
    <property type="match status" value="1"/>
</dbReference>
<dbReference type="PROSITE" id="PS00303">
    <property type="entry name" value="S100_CABP"/>
    <property type="match status" value="1"/>
</dbReference>
<dbReference type="GO" id="GO:0043542">
    <property type="term" value="P:endothelial cell migration"/>
    <property type="evidence" value="ECO:0007669"/>
    <property type="project" value="TreeGrafter"/>
</dbReference>
<evidence type="ECO:0000256" key="2">
    <source>
        <dbReference type="ARBA" id="ARBA00022723"/>
    </source>
</evidence>
<dbReference type="Gene3D" id="1.10.238.10">
    <property type="entry name" value="EF-hand"/>
    <property type="match status" value="1"/>
</dbReference>
<dbReference type="GO" id="GO:0032496">
    <property type="term" value="P:response to lipopolysaccharide"/>
    <property type="evidence" value="ECO:0007669"/>
    <property type="project" value="TreeGrafter"/>
</dbReference>
<dbReference type="GO" id="GO:0070488">
    <property type="term" value="P:neutrophil aggregation"/>
    <property type="evidence" value="ECO:0007669"/>
    <property type="project" value="TreeGrafter"/>
</dbReference>
<evidence type="ECO:0000259" key="5">
    <source>
        <dbReference type="PROSITE" id="PS50222"/>
    </source>
</evidence>
<dbReference type="CDD" id="cd05030">
    <property type="entry name" value="calgranulins"/>
    <property type="match status" value="1"/>
</dbReference>
<dbReference type="Pfam" id="PF01023">
    <property type="entry name" value="S_100"/>
    <property type="match status" value="1"/>
</dbReference>
<dbReference type="Proteomes" id="UP000886700">
    <property type="component" value="Unplaced"/>
</dbReference>
<dbReference type="RefSeq" id="XP_005080367.1">
    <property type="nucleotide sequence ID" value="XM_005080310.4"/>
</dbReference>
<evidence type="ECO:0000313" key="7">
    <source>
        <dbReference type="RefSeq" id="XP_005080367.1"/>
    </source>
</evidence>
<dbReference type="InterPro" id="IPR001751">
    <property type="entry name" value="S100/CaBP7/8-like_CS"/>
</dbReference>
<keyword evidence="6" id="KW-1185">Reference proteome</keyword>
<dbReference type="PANTHER" id="PTHR11639">
    <property type="entry name" value="S100 CALCIUM-BINDING PROTEIN"/>
    <property type="match status" value="1"/>
</dbReference>
<keyword evidence="2 4" id="KW-0479">Metal-binding</keyword>
<organism evidence="6 7">
    <name type="scientific">Mesocricetus auratus</name>
    <name type="common">Golden hamster</name>
    <dbReference type="NCBI Taxonomy" id="10036"/>
    <lineage>
        <taxon>Eukaryota</taxon>
        <taxon>Metazoa</taxon>
        <taxon>Chordata</taxon>
        <taxon>Craniata</taxon>
        <taxon>Vertebrata</taxon>
        <taxon>Euteleostomi</taxon>
        <taxon>Mammalia</taxon>
        <taxon>Eutheria</taxon>
        <taxon>Euarchontoglires</taxon>
        <taxon>Glires</taxon>
        <taxon>Rodentia</taxon>
        <taxon>Myomorpha</taxon>
        <taxon>Muroidea</taxon>
        <taxon>Cricetidae</taxon>
        <taxon>Cricetinae</taxon>
        <taxon>Mesocricetus</taxon>
    </lineage>
</organism>
<dbReference type="OrthoDB" id="26525at2759"/>
<feature type="domain" description="EF-hand" evidence="5">
    <location>
        <begin position="46"/>
        <end position="81"/>
    </location>
</feature>
<accession>A0A1U7R3M2</accession>
<dbReference type="SMART" id="SM01394">
    <property type="entry name" value="S_100"/>
    <property type="match status" value="1"/>
</dbReference>
<dbReference type="GO" id="GO:0005509">
    <property type="term" value="F:calcium ion binding"/>
    <property type="evidence" value="ECO:0007669"/>
    <property type="project" value="InterPro"/>
</dbReference>
<dbReference type="STRING" id="10036.ENSMAUP00000021314"/>
<evidence type="ECO:0000256" key="4">
    <source>
        <dbReference type="RuleBase" id="RU361184"/>
    </source>
</evidence>
<dbReference type="InterPro" id="IPR013787">
    <property type="entry name" value="S100_Ca-bd_sub"/>
</dbReference>
<dbReference type="InterPro" id="IPR018247">
    <property type="entry name" value="EF_Hand_1_Ca_BS"/>
</dbReference>
<dbReference type="InterPro" id="IPR011992">
    <property type="entry name" value="EF-hand-dom_pair"/>
</dbReference>
<sequence>MLSELEKALENIVNVYHQYSGTKGNHHALYRDDLKKLLTTECPEFIQKKNAETLFKELDVNQDNAVNFEEFLVLMIKVGLAAHEDSHKGC</sequence>
<keyword evidence="3 4" id="KW-0106">Calcium</keyword>
<dbReference type="GO" id="GO:0070062">
    <property type="term" value="C:extracellular exosome"/>
    <property type="evidence" value="ECO:0007669"/>
    <property type="project" value="TreeGrafter"/>
</dbReference>
<protein>
    <recommendedName>
        <fullName evidence="4">Protein S100</fullName>
    </recommendedName>
    <alternativeName>
        <fullName evidence="4">S100 calcium-binding protein</fullName>
    </alternativeName>
</protein>
<dbReference type="AlphaFoldDB" id="A0A1U7R3M2"/>
<reference evidence="7" key="1">
    <citation type="submission" date="2025-08" db="UniProtKB">
        <authorList>
            <consortium name="RefSeq"/>
        </authorList>
    </citation>
    <scope>IDENTIFICATION</scope>
    <source>
        <tissue evidence="7">Liver</tissue>
    </source>
</reference>
<dbReference type="PANTHER" id="PTHR11639:SF5">
    <property type="entry name" value="PROTEIN S100-A8"/>
    <property type="match status" value="1"/>
</dbReference>
<dbReference type="PROSITE" id="PS50222">
    <property type="entry name" value="EF_HAND_2"/>
    <property type="match status" value="1"/>
</dbReference>
<dbReference type="GO" id="GO:0002523">
    <property type="term" value="P:leukocyte migration involved in inflammatory response"/>
    <property type="evidence" value="ECO:0007669"/>
    <property type="project" value="TreeGrafter"/>
</dbReference>
<comment type="similarity">
    <text evidence="1 4">Belongs to the S-100 family.</text>
</comment>
<evidence type="ECO:0000313" key="6">
    <source>
        <dbReference type="Proteomes" id="UP000886700"/>
    </source>
</evidence>
<dbReference type="eggNOG" id="ENOG502SA01">
    <property type="taxonomic scope" value="Eukaryota"/>
</dbReference>
<dbReference type="InterPro" id="IPR002048">
    <property type="entry name" value="EF_hand_dom"/>
</dbReference>
<dbReference type="GO" id="GO:0048306">
    <property type="term" value="F:calcium-dependent protein binding"/>
    <property type="evidence" value="ECO:0007669"/>
    <property type="project" value="TreeGrafter"/>
</dbReference>
<dbReference type="GeneID" id="101828213"/>
<dbReference type="KEGG" id="maua:101828213"/>
<name>A0A1U7R3M2_MESAU</name>
<gene>
    <name evidence="7" type="primary">LOC101828213</name>
</gene>